<dbReference type="NCBIfam" id="TIGR00398">
    <property type="entry name" value="metG"/>
    <property type="match status" value="1"/>
</dbReference>
<evidence type="ECO:0000313" key="14">
    <source>
        <dbReference type="Proteomes" id="UP000765509"/>
    </source>
</evidence>
<dbReference type="InterPro" id="IPR023457">
    <property type="entry name" value="Met-tRNA_synth_2"/>
</dbReference>
<keyword evidence="14" id="KW-1185">Reference proteome</keyword>
<dbReference type="AlphaFoldDB" id="A0A9Q3DWH8"/>
<dbReference type="Pfam" id="PF19303">
    <property type="entry name" value="Anticodon_3"/>
    <property type="match status" value="1"/>
</dbReference>
<dbReference type="CDD" id="cd00814">
    <property type="entry name" value="MetRS_core"/>
    <property type="match status" value="1"/>
</dbReference>
<evidence type="ECO:0000256" key="5">
    <source>
        <dbReference type="ARBA" id="ARBA00022840"/>
    </source>
</evidence>
<dbReference type="EC" id="6.1.1.10" evidence="2"/>
<dbReference type="Proteomes" id="UP000765509">
    <property type="component" value="Unassembled WGS sequence"/>
</dbReference>
<keyword evidence="7 10" id="KW-0030">Aminoacyl-tRNA synthetase</keyword>
<name>A0A9Q3DWH8_9BASI</name>
<accession>A0A9Q3DWH8</accession>
<dbReference type="SUPFAM" id="SSF47323">
    <property type="entry name" value="Anticodon-binding domain of a subclass of class I aminoacyl-tRNA synthetases"/>
    <property type="match status" value="1"/>
</dbReference>
<dbReference type="PANTHER" id="PTHR43326">
    <property type="entry name" value="METHIONYL-TRNA SYNTHETASE"/>
    <property type="match status" value="1"/>
</dbReference>
<comment type="similarity">
    <text evidence="1 10">Belongs to the class-I aminoacyl-tRNA synthetase family.</text>
</comment>
<dbReference type="PANTHER" id="PTHR43326:SF1">
    <property type="entry name" value="METHIONINE--TRNA LIGASE, MITOCHONDRIAL"/>
    <property type="match status" value="1"/>
</dbReference>
<dbReference type="Pfam" id="PF09334">
    <property type="entry name" value="tRNA-synt_1g"/>
    <property type="match status" value="1"/>
</dbReference>
<evidence type="ECO:0000256" key="4">
    <source>
        <dbReference type="ARBA" id="ARBA00022741"/>
    </source>
</evidence>
<evidence type="ECO:0000259" key="12">
    <source>
        <dbReference type="Pfam" id="PF19303"/>
    </source>
</evidence>
<dbReference type="GO" id="GO:0006431">
    <property type="term" value="P:methionyl-tRNA aminoacylation"/>
    <property type="evidence" value="ECO:0007669"/>
    <property type="project" value="InterPro"/>
</dbReference>
<dbReference type="GO" id="GO:0005739">
    <property type="term" value="C:mitochondrion"/>
    <property type="evidence" value="ECO:0007669"/>
    <property type="project" value="UniProtKB-ARBA"/>
</dbReference>
<dbReference type="OrthoDB" id="24670at2759"/>
<evidence type="ECO:0000259" key="11">
    <source>
        <dbReference type="Pfam" id="PF09334"/>
    </source>
</evidence>
<evidence type="ECO:0000313" key="13">
    <source>
        <dbReference type="EMBL" id="MBW0509178.1"/>
    </source>
</evidence>
<keyword evidence="4 10" id="KW-0547">Nucleotide-binding</keyword>
<dbReference type="GO" id="GO:0004825">
    <property type="term" value="F:methionine-tRNA ligase activity"/>
    <property type="evidence" value="ECO:0007669"/>
    <property type="project" value="UniProtKB-EC"/>
</dbReference>
<gene>
    <name evidence="13" type="ORF">O181_048893</name>
</gene>
<evidence type="ECO:0000256" key="6">
    <source>
        <dbReference type="ARBA" id="ARBA00022917"/>
    </source>
</evidence>
<dbReference type="FunFam" id="2.170.220.10:FF:000001">
    <property type="entry name" value="methionine--tRNA ligase, mitochondrial"/>
    <property type="match status" value="1"/>
</dbReference>
<dbReference type="InterPro" id="IPR015413">
    <property type="entry name" value="Methionyl/Leucyl_tRNA_Synth"/>
</dbReference>
<evidence type="ECO:0000256" key="3">
    <source>
        <dbReference type="ARBA" id="ARBA00022598"/>
    </source>
</evidence>
<reference evidence="13" key="1">
    <citation type="submission" date="2021-03" db="EMBL/GenBank/DDBJ databases">
        <title>Draft genome sequence of rust myrtle Austropuccinia psidii MF-1, a brazilian biotype.</title>
        <authorList>
            <person name="Quecine M.C."/>
            <person name="Pachon D.M.R."/>
            <person name="Bonatelli M.L."/>
            <person name="Correr F.H."/>
            <person name="Franceschini L.M."/>
            <person name="Leite T.F."/>
            <person name="Margarido G.R.A."/>
            <person name="Almeida C.A."/>
            <person name="Ferrarezi J.A."/>
            <person name="Labate C.A."/>
        </authorList>
    </citation>
    <scope>NUCLEOTIDE SEQUENCE</scope>
    <source>
        <strain evidence="13">MF-1</strain>
    </source>
</reference>
<evidence type="ECO:0000256" key="1">
    <source>
        <dbReference type="ARBA" id="ARBA00005594"/>
    </source>
</evidence>
<dbReference type="InterPro" id="IPR009080">
    <property type="entry name" value="tRNAsynth_Ia_anticodon-bd"/>
</dbReference>
<dbReference type="EMBL" id="AVOT02020797">
    <property type="protein sequence ID" value="MBW0509178.1"/>
    <property type="molecule type" value="Genomic_DNA"/>
</dbReference>
<keyword evidence="3 10" id="KW-0436">Ligase</keyword>
<evidence type="ECO:0000256" key="7">
    <source>
        <dbReference type="ARBA" id="ARBA00023146"/>
    </source>
</evidence>
<evidence type="ECO:0000256" key="2">
    <source>
        <dbReference type="ARBA" id="ARBA00012838"/>
    </source>
</evidence>
<dbReference type="InterPro" id="IPR041872">
    <property type="entry name" value="Anticodon_Met"/>
</dbReference>
<dbReference type="InterPro" id="IPR014729">
    <property type="entry name" value="Rossmann-like_a/b/a_fold"/>
</dbReference>
<comment type="catalytic activity">
    <reaction evidence="8">
        <text>tRNA(Met) + L-methionine + ATP = L-methionyl-tRNA(Met) + AMP + diphosphate</text>
        <dbReference type="Rhea" id="RHEA:13481"/>
        <dbReference type="Rhea" id="RHEA-COMP:9667"/>
        <dbReference type="Rhea" id="RHEA-COMP:9698"/>
        <dbReference type="ChEBI" id="CHEBI:30616"/>
        <dbReference type="ChEBI" id="CHEBI:33019"/>
        <dbReference type="ChEBI" id="CHEBI:57844"/>
        <dbReference type="ChEBI" id="CHEBI:78442"/>
        <dbReference type="ChEBI" id="CHEBI:78530"/>
        <dbReference type="ChEBI" id="CHEBI:456215"/>
        <dbReference type="EC" id="6.1.1.10"/>
    </reaction>
</comment>
<evidence type="ECO:0000256" key="9">
    <source>
        <dbReference type="ARBA" id="ARBA00068817"/>
    </source>
</evidence>
<dbReference type="Gene3D" id="1.10.730.10">
    <property type="entry name" value="Isoleucyl-tRNA Synthetase, Domain 1"/>
    <property type="match status" value="1"/>
</dbReference>
<sequence length="574" mass="64977">MAWRSRWTRQALGLSSLYPPWKNASSRFGRIDGIKNFNTTSISCQIFNEKQYYVSTPIFYVNSVPHIGHLHSMVIADVLGRYNQLKSSNPSFLVTGTDEHGMKIQRTAVSKGQSPNDLCETVSIRFKELANVANVNYQDFIRTTESRHHKAAQHLWNSLSKNGYIYKGQYEGWYSVSDESYYAANQVHKTLDPVTGAQVMTSIETGQPVEWIKEENYMFKLSAFQDRLLSWLTNNQTALISSQKSDILNQLQSKDLADLSISRPTSRLSWGVPVPGDQLHVMYVWIDALANYLTVTGYPWSGQKSTQWPADVHVVGKDIIKFHAIYWPAILMGLGLDLPKSILAHGHWTIQEEKISKSRGNVIDPFKAIEEWGVDTVRYYLMRAPGSLWGDTDWAPDRLGEHYRKDLGGQLGNLLGRISASKLWSRLPPGRRSGASLFYPPDPTMCTLEGAHHLRKQLEEVPNLFANHMQAYEIPKALKAIFDVLTETNRLVQHIAPWHDSTSPEQAYYCLYLSAESLRISGILLQPFIPNKAAELLDNLGVPVNRRRWVDLNLGAGVGSCIKTPTNQLFPKRT</sequence>
<dbReference type="InterPro" id="IPR033911">
    <property type="entry name" value="MetRS_core"/>
</dbReference>
<comment type="caution">
    <text evidence="13">The sequence shown here is derived from an EMBL/GenBank/DDBJ whole genome shotgun (WGS) entry which is preliminary data.</text>
</comment>
<evidence type="ECO:0000256" key="10">
    <source>
        <dbReference type="RuleBase" id="RU363039"/>
    </source>
</evidence>
<dbReference type="Gene3D" id="2.170.220.10">
    <property type="match status" value="1"/>
</dbReference>
<keyword evidence="6 10" id="KW-0648">Protein biosynthesis</keyword>
<dbReference type="InterPro" id="IPR014758">
    <property type="entry name" value="Met-tRNA_synth"/>
</dbReference>
<dbReference type="PRINTS" id="PR01041">
    <property type="entry name" value="TRNASYNTHMET"/>
</dbReference>
<dbReference type="SUPFAM" id="SSF52374">
    <property type="entry name" value="Nucleotidylyl transferase"/>
    <property type="match status" value="1"/>
</dbReference>
<protein>
    <recommendedName>
        <fullName evidence="9">Probable methionine--tRNA ligase, mitochondrial</fullName>
        <ecNumber evidence="2">6.1.1.10</ecNumber>
    </recommendedName>
</protein>
<dbReference type="GO" id="GO:0005524">
    <property type="term" value="F:ATP binding"/>
    <property type="evidence" value="ECO:0007669"/>
    <property type="project" value="UniProtKB-KW"/>
</dbReference>
<feature type="domain" description="Methionyl/Leucyl tRNA synthetase" evidence="11">
    <location>
        <begin position="52"/>
        <end position="418"/>
    </location>
</feature>
<organism evidence="13 14">
    <name type="scientific">Austropuccinia psidii MF-1</name>
    <dbReference type="NCBI Taxonomy" id="1389203"/>
    <lineage>
        <taxon>Eukaryota</taxon>
        <taxon>Fungi</taxon>
        <taxon>Dikarya</taxon>
        <taxon>Basidiomycota</taxon>
        <taxon>Pucciniomycotina</taxon>
        <taxon>Pucciniomycetes</taxon>
        <taxon>Pucciniales</taxon>
        <taxon>Sphaerophragmiaceae</taxon>
        <taxon>Austropuccinia</taxon>
    </lineage>
</organism>
<feature type="domain" description="Methionyl-tRNA synthetase anticodon-binding" evidence="12">
    <location>
        <begin position="452"/>
        <end position="551"/>
    </location>
</feature>
<keyword evidence="5 10" id="KW-0067">ATP-binding</keyword>
<evidence type="ECO:0000256" key="8">
    <source>
        <dbReference type="ARBA" id="ARBA00047364"/>
    </source>
</evidence>
<proteinExistence type="inferred from homology"/>
<dbReference type="Gene3D" id="3.40.50.620">
    <property type="entry name" value="HUPs"/>
    <property type="match status" value="1"/>
</dbReference>